<organism evidence="7 8">
    <name type="scientific">Corynebacterium lujinxingii</name>
    <dbReference type="NCBI Taxonomy" id="2763010"/>
    <lineage>
        <taxon>Bacteria</taxon>
        <taxon>Bacillati</taxon>
        <taxon>Actinomycetota</taxon>
        <taxon>Actinomycetes</taxon>
        <taxon>Mycobacteriales</taxon>
        <taxon>Corynebacteriaceae</taxon>
        <taxon>Corynebacterium</taxon>
    </lineage>
</organism>
<dbReference type="EMBL" id="CP061032">
    <property type="protein sequence ID" value="QNP89678.1"/>
    <property type="molecule type" value="Genomic_DNA"/>
</dbReference>
<dbReference type="GO" id="GO:0030026">
    <property type="term" value="P:intracellular manganese ion homeostasis"/>
    <property type="evidence" value="ECO:0007669"/>
    <property type="project" value="InterPro"/>
</dbReference>
<evidence type="ECO:0000256" key="2">
    <source>
        <dbReference type="ARBA" id="ARBA00022692"/>
    </source>
</evidence>
<accession>A0A7H0JXB2</accession>
<keyword evidence="3 5" id="KW-1133">Transmembrane helix</keyword>
<proteinExistence type="predicted"/>
<feature type="transmembrane region" description="Helical" evidence="5">
    <location>
        <begin position="108"/>
        <end position="132"/>
    </location>
</feature>
<evidence type="ECO:0000256" key="5">
    <source>
        <dbReference type="SAM" id="Phobius"/>
    </source>
</evidence>
<evidence type="ECO:0000313" key="6">
    <source>
        <dbReference type="EMBL" id="MBC3177893.1"/>
    </source>
</evidence>
<reference evidence="8 9" key="1">
    <citation type="submission" date="2020-08" db="EMBL/GenBank/DDBJ databases">
        <title>novel species in genus Corynebacterium.</title>
        <authorList>
            <person name="Zhang G."/>
        </authorList>
    </citation>
    <scope>NUCLEOTIDE SEQUENCE [LARGE SCALE GENOMIC DNA]</scope>
    <source>
        <strain evidence="8 9">zg-917</strain>
        <strain evidence="7">Zg-917</strain>
    </source>
</reference>
<dbReference type="InterPro" id="IPR008217">
    <property type="entry name" value="Ccc1_fam"/>
</dbReference>
<dbReference type="EMBL" id="JACMYE010000001">
    <property type="protein sequence ID" value="MBC3177893.1"/>
    <property type="molecule type" value="Genomic_DNA"/>
</dbReference>
<evidence type="ECO:0000256" key="3">
    <source>
        <dbReference type="ARBA" id="ARBA00022989"/>
    </source>
</evidence>
<dbReference type="AlphaFoldDB" id="A0A7H0JXB2"/>
<dbReference type="GO" id="GO:0012505">
    <property type="term" value="C:endomembrane system"/>
    <property type="evidence" value="ECO:0007669"/>
    <property type="project" value="UniProtKB-SubCell"/>
</dbReference>
<feature type="transmembrane region" description="Helical" evidence="5">
    <location>
        <begin position="35"/>
        <end position="58"/>
    </location>
</feature>
<protein>
    <submittedName>
        <fullName evidence="7">VIT1/CCC1 transporter family protein</fullName>
    </submittedName>
</protein>
<feature type="transmembrane region" description="Helical" evidence="5">
    <location>
        <begin position="138"/>
        <end position="156"/>
    </location>
</feature>
<feature type="transmembrane region" description="Helical" evidence="5">
    <location>
        <begin position="64"/>
        <end position="87"/>
    </location>
</feature>
<dbReference type="PANTHER" id="PTHR31851">
    <property type="entry name" value="FE(2+)/MN(2+) TRANSPORTER PCL1"/>
    <property type="match status" value="1"/>
</dbReference>
<feature type="transmembrane region" description="Helical" evidence="5">
    <location>
        <begin position="168"/>
        <end position="191"/>
    </location>
</feature>
<dbReference type="RefSeq" id="WP_171192820.1">
    <property type="nucleotide sequence ID" value="NZ_CP061032.1"/>
</dbReference>
<evidence type="ECO:0000256" key="4">
    <source>
        <dbReference type="ARBA" id="ARBA00023136"/>
    </source>
</evidence>
<dbReference type="Pfam" id="PF01988">
    <property type="entry name" value="VIT1"/>
    <property type="match status" value="1"/>
</dbReference>
<evidence type="ECO:0000313" key="8">
    <source>
        <dbReference type="Proteomes" id="UP000516235"/>
    </source>
</evidence>
<dbReference type="GO" id="GO:0005384">
    <property type="term" value="F:manganese ion transmembrane transporter activity"/>
    <property type="evidence" value="ECO:0007669"/>
    <property type="project" value="InterPro"/>
</dbReference>
<evidence type="ECO:0000313" key="9">
    <source>
        <dbReference type="Proteomes" id="UP000642876"/>
    </source>
</evidence>
<gene>
    <name evidence="6" type="ORF">H7348_00995</name>
    <name evidence="7" type="ORF">IAU68_08205</name>
</gene>
<name>A0A7H0JXB2_9CORY</name>
<evidence type="ECO:0000313" key="7">
    <source>
        <dbReference type="EMBL" id="QNP89678.1"/>
    </source>
</evidence>
<keyword evidence="9" id="KW-1185">Reference proteome</keyword>
<comment type="subcellular location">
    <subcellularLocation>
        <location evidence="1">Endomembrane system</location>
        <topology evidence="1">Multi-pass membrane protein</topology>
    </subcellularLocation>
</comment>
<dbReference type="Proteomes" id="UP000516235">
    <property type="component" value="Chromosome"/>
</dbReference>
<evidence type="ECO:0000256" key="1">
    <source>
        <dbReference type="ARBA" id="ARBA00004127"/>
    </source>
</evidence>
<keyword evidence="2 5" id="KW-0812">Transmembrane</keyword>
<dbReference type="KEGG" id="cluj:IAU68_08205"/>
<sequence length="194" mass="19213">MTDTLNRPDSCSNDCPAAGAAVEPGAGERLNRLRAAVLGANDGIVSTASVVVGVAGATANQTTIAMSGLAAVVGGAVSMALGEYVSVSSQRDSERAMGMAERHQVNPWTAGIASFFAFLLGAALPFITALVAPEAARIVSIFLVTLVALALTGALSAKLGDAPVGRSVARIVIGGSLALAVTFAVGSLFGATAV</sequence>
<dbReference type="Proteomes" id="UP000642876">
    <property type="component" value="Unassembled WGS sequence"/>
</dbReference>
<keyword evidence="4 5" id="KW-0472">Membrane</keyword>